<dbReference type="OrthoDB" id="5086500at2759"/>
<keyword evidence="2" id="KW-1185">Reference proteome</keyword>
<dbReference type="EMBL" id="KZ293647">
    <property type="protein sequence ID" value="PBK99787.1"/>
    <property type="molecule type" value="Genomic_DNA"/>
</dbReference>
<dbReference type="AlphaFoldDB" id="A0A2H3EF18"/>
<dbReference type="InParanoid" id="A0A2H3EF18"/>
<evidence type="ECO:0000313" key="2">
    <source>
        <dbReference type="Proteomes" id="UP000217790"/>
    </source>
</evidence>
<proteinExistence type="predicted"/>
<name>A0A2H3EF18_ARMGA</name>
<accession>A0A2H3EF18</accession>
<dbReference type="OMA" id="TWKQTVT"/>
<evidence type="ECO:0000313" key="1">
    <source>
        <dbReference type="EMBL" id="PBK99787.1"/>
    </source>
</evidence>
<dbReference type="Proteomes" id="UP000217790">
    <property type="component" value="Unassembled WGS sequence"/>
</dbReference>
<reference evidence="2" key="1">
    <citation type="journal article" date="2017" name="Nat. Ecol. Evol.">
        <title>Genome expansion and lineage-specific genetic innovations in the forest pathogenic fungi Armillaria.</title>
        <authorList>
            <person name="Sipos G."/>
            <person name="Prasanna A.N."/>
            <person name="Walter M.C."/>
            <person name="O'Connor E."/>
            <person name="Balint B."/>
            <person name="Krizsan K."/>
            <person name="Kiss B."/>
            <person name="Hess J."/>
            <person name="Varga T."/>
            <person name="Slot J."/>
            <person name="Riley R."/>
            <person name="Boka B."/>
            <person name="Rigling D."/>
            <person name="Barry K."/>
            <person name="Lee J."/>
            <person name="Mihaltcheva S."/>
            <person name="LaButti K."/>
            <person name="Lipzen A."/>
            <person name="Waldron R."/>
            <person name="Moloney N.M."/>
            <person name="Sperisen C."/>
            <person name="Kredics L."/>
            <person name="Vagvoelgyi C."/>
            <person name="Patrignani A."/>
            <person name="Fitzpatrick D."/>
            <person name="Nagy I."/>
            <person name="Doyle S."/>
            <person name="Anderson J.B."/>
            <person name="Grigoriev I.V."/>
            <person name="Gueldener U."/>
            <person name="Muensterkoetter M."/>
            <person name="Nagy L.G."/>
        </authorList>
    </citation>
    <scope>NUCLEOTIDE SEQUENCE [LARGE SCALE GENOMIC DNA]</scope>
    <source>
        <strain evidence="2">Ar21-2</strain>
    </source>
</reference>
<organism evidence="1 2">
    <name type="scientific">Armillaria gallica</name>
    <name type="common">Bulbous honey fungus</name>
    <name type="synonym">Armillaria bulbosa</name>
    <dbReference type="NCBI Taxonomy" id="47427"/>
    <lineage>
        <taxon>Eukaryota</taxon>
        <taxon>Fungi</taxon>
        <taxon>Dikarya</taxon>
        <taxon>Basidiomycota</taxon>
        <taxon>Agaricomycotina</taxon>
        <taxon>Agaricomycetes</taxon>
        <taxon>Agaricomycetidae</taxon>
        <taxon>Agaricales</taxon>
        <taxon>Marasmiineae</taxon>
        <taxon>Physalacriaceae</taxon>
        <taxon>Armillaria</taxon>
    </lineage>
</organism>
<gene>
    <name evidence="1" type="ORF">ARMGADRAFT_1161391</name>
</gene>
<dbReference type="STRING" id="47427.A0A2H3EF18"/>
<protein>
    <submittedName>
        <fullName evidence="1">Uncharacterized protein</fullName>
    </submittedName>
</protein>
<sequence>MVTRLQKDIRGSISEDRRQFFAVYNARSRSRRDIKSKGSLATTSPLSRLRVSLLNKMLSLSLVALALSVVVKADSWGAAYSLGPTSSAIVEASTTFTPGTPPTNPKDALFLWIGISNSTSGLIQAGVDQLADNNAYCGASSTQWCATASYFGVVNGATTQLNGDLTPLDGDQSIKIHYKARPFRLLTSLADDNLTWDQTVTLDGKVISTLQSYDGPLLNGGFGTGTECQSDCTGSTSVQKYTNTTIVLQSADPKFSSTLGKGTGVVASDMVTADGGKTWTIASIQIPAMFNENPKASGGNEEFI</sequence>